<keyword evidence="1" id="KW-0472">Membrane</keyword>
<dbReference type="PANTHER" id="PTHR23028">
    <property type="entry name" value="ACETYLTRANSFERASE"/>
    <property type="match status" value="1"/>
</dbReference>
<feature type="transmembrane region" description="Helical" evidence="1">
    <location>
        <begin position="239"/>
        <end position="258"/>
    </location>
</feature>
<dbReference type="AlphaFoldDB" id="A0A068RDG4"/>
<feature type="transmembrane region" description="Helical" evidence="1">
    <location>
        <begin position="35"/>
        <end position="60"/>
    </location>
</feature>
<protein>
    <submittedName>
        <fullName evidence="3">Acyltransferase family protein</fullName>
    </submittedName>
</protein>
<keyword evidence="1" id="KW-1133">Transmembrane helix</keyword>
<feature type="transmembrane region" description="Helical" evidence="1">
    <location>
        <begin position="264"/>
        <end position="281"/>
    </location>
</feature>
<dbReference type="EMBL" id="FR904240">
    <property type="protein sequence ID" value="CDG48969.1"/>
    <property type="molecule type" value="Genomic_DNA"/>
</dbReference>
<dbReference type="GO" id="GO:0016020">
    <property type="term" value="C:membrane"/>
    <property type="evidence" value="ECO:0007669"/>
    <property type="project" value="TreeGrafter"/>
</dbReference>
<proteinExistence type="predicted"/>
<evidence type="ECO:0000256" key="1">
    <source>
        <dbReference type="SAM" id="Phobius"/>
    </source>
</evidence>
<dbReference type="InterPro" id="IPR002656">
    <property type="entry name" value="Acyl_transf_3_dom"/>
</dbReference>
<reference evidence="3" key="1">
    <citation type="submission" date="2013-06" db="EMBL/GenBank/DDBJ databases">
        <authorList>
            <person name="Mazano-Marin A."/>
        </authorList>
    </citation>
    <scope>NUCLEOTIDE SEQUENCE</scope>
    <source>
        <strain evidence="3">SCt-VLC</strain>
    </source>
</reference>
<feature type="domain" description="Acyltransferase 3" evidence="2">
    <location>
        <begin position="31"/>
        <end position="348"/>
    </location>
</feature>
<keyword evidence="3" id="KW-0012">Acyltransferase</keyword>
<evidence type="ECO:0000313" key="3">
    <source>
        <dbReference type="EMBL" id="CDG48969.1"/>
    </source>
</evidence>
<organism evidence="3">
    <name type="scientific">Serratia symbiotica SCt-VLC</name>
    <dbReference type="NCBI Taxonomy" id="1347341"/>
    <lineage>
        <taxon>Bacteria</taxon>
        <taxon>Pseudomonadati</taxon>
        <taxon>Pseudomonadota</taxon>
        <taxon>Gammaproteobacteria</taxon>
        <taxon>Enterobacterales</taxon>
        <taxon>Yersiniaceae</taxon>
        <taxon>Serratia</taxon>
        <taxon>Serratia symbiotica</taxon>
    </lineage>
</organism>
<name>A0A068RDG4_9GAMM</name>
<dbReference type="GO" id="GO:0000271">
    <property type="term" value="P:polysaccharide biosynthetic process"/>
    <property type="evidence" value="ECO:0007669"/>
    <property type="project" value="TreeGrafter"/>
</dbReference>
<keyword evidence="1" id="KW-0812">Transmembrane</keyword>
<feature type="transmembrane region" description="Helical" evidence="1">
    <location>
        <begin position="154"/>
        <end position="177"/>
    </location>
</feature>
<gene>
    <name evidence="3" type="ORF">SCTVLC_2326</name>
</gene>
<feature type="transmembrane region" description="Helical" evidence="1">
    <location>
        <begin position="66"/>
        <end position="83"/>
    </location>
</feature>
<keyword evidence="3" id="KW-0808">Transferase</keyword>
<feature type="transmembrane region" description="Helical" evidence="1">
    <location>
        <begin position="6"/>
        <end position="23"/>
    </location>
</feature>
<dbReference type="PANTHER" id="PTHR23028:SF53">
    <property type="entry name" value="ACYL_TRANSF_3 DOMAIN-CONTAINING PROTEIN"/>
    <property type="match status" value="1"/>
</dbReference>
<dbReference type="OrthoDB" id="9767863at2"/>
<dbReference type="InterPro" id="IPR050879">
    <property type="entry name" value="Acyltransferase_3"/>
</dbReference>
<feature type="transmembrane region" description="Helical" evidence="1">
    <location>
        <begin position="331"/>
        <end position="352"/>
    </location>
</feature>
<sequence length="360" mass="41124">MIVVERYSVSYIICFLLLHLFDLEYRLKEFIGIQYLRGIAAVLIIIYHSMVMTAVTPFFTYPIGEFGVDIFFVISGFIMWVTTEYKNPTPFSFFKARLLRVYPLYWFFTLLLLASVFFVPSAFLNQRSIDVWYIMKSLLLIPSYNPDVGDITPIYTIGWTLVYEMFFYAIFTVSLSIKTSWIRISALFVFFSSLIIAGSLYDSHNPMFLTYTNPFIIEFIAGAMLGFATNKILLLKEWVGSVFISIATLLFIFGVFYGSSLPRVMIYGSAASFLVISFITFENKFSKRKVNIALLIGNASFSLYLVHPFAQRAWFIIENTMIGKIASFSNAILYMTGAVLAGIIGGLICHLLNRKTIAEY</sequence>
<evidence type="ECO:0000259" key="2">
    <source>
        <dbReference type="Pfam" id="PF01757"/>
    </source>
</evidence>
<dbReference type="GO" id="GO:0016747">
    <property type="term" value="F:acyltransferase activity, transferring groups other than amino-acyl groups"/>
    <property type="evidence" value="ECO:0007669"/>
    <property type="project" value="InterPro"/>
</dbReference>
<reference evidence="3" key="2">
    <citation type="journal article" date="2014" name="Genome Biol. Evol.">
        <title>Settling down: the genome of Serratia symbiotica from the aphid Cinara tujafilina zooms in on the process of accommodation to a cooperative intracellular life.</title>
        <authorList>
            <person name="Manzano-Marin A."/>
            <person name="Latorre A."/>
        </authorList>
    </citation>
    <scope>NUCLEOTIDE SEQUENCE</scope>
    <source>
        <strain evidence="3">SCt-VLC</strain>
    </source>
</reference>
<feature type="transmembrane region" description="Helical" evidence="1">
    <location>
        <begin position="104"/>
        <end position="123"/>
    </location>
</feature>
<dbReference type="Pfam" id="PF01757">
    <property type="entry name" value="Acyl_transf_3"/>
    <property type="match status" value="1"/>
</dbReference>
<feature type="transmembrane region" description="Helical" evidence="1">
    <location>
        <begin position="207"/>
        <end position="227"/>
    </location>
</feature>
<accession>A0A068RDG4</accession>
<feature type="transmembrane region" description="Helical" evidence="1">
    <location>
        <begin position="293"/>
        <end position="311"/>
    </location>
</feature>
<feature type="transmembrane region" description="Helical" evidence="1">
    <location>
        <begin position="184"/>
        <end position="201"/>
    </location>
</feature>